<evidence type="ECO:0000256" key="1">
    <source>
        <dbReference type="ARBA" id="ARBA00004496"/>
    </source>
</evidence>
<dbReference type="PIRSF" id="PIRSF004930">
    <property type="entry name" value="Tln_factor_SUA5"/>
    <property type="match status" value="1"/>
</dbReference>
<evidence type="ECO:0000259" key="15">
    <source>
        <dbReference type="PROSITE" id="PS51163"/>
    </source>
</evidence>
<feature type="binding site" evidence="14">
    <location>
        <position position="187"/>
    </location>
    <ligand>
        <name>ATP</name>
        <dbReference type="ChEBI" id="CHEBI:30616"/>
    </ligand>
</feature>
<feature type="binding site" evidence="14">
    <location>
        <position position="60"/>
    </location>
    <ligand>
        <name>L-threonine</name>
        <dbReference type="ChEBI" id="CHEBI:57926"/>
    </ligand>
</feature>
<evidence type="ECO:0000256" key="2">
    <source>
        <dbReference type="ARBA" id="ARBA00007663"/>
    </source>
</evidence>
<dbReference type="Pfam" id="PF01300">
    <property type="entry name" value="Sua5_yciO_yrdC"/>
    <property type="match status" value="1"/>
</dbReference>
<comment type="subcellular location">
    <subcellularLocation>
        <location evidence="1 13">Cytoplasm</location>
    </subcellularLocation>
</comment>
<dbReference type="RefSeq" id="WP_160632513.1">
    <property type="nucleotide sequence ID" value="NZ_WWNE01000005.1"/>
</dbReference>
<comment type="caution">
    <text evidence="16">The sequence shown here is derived from an EMBL/GenBank/DDBJ whole genome shotgun (WGS) entry which is preliminary data.</text>
</comment>
<reference evidence="16 17" key="1">
    <citation type="submission" date="2019-12" db="EMBL/GenBank/DDBJ databases">
        <authorList>
            <person name="Zhao J."/>
        </authorList>
    </citation>
    <scope>NUCLEOTIDE SEQUENCE [LARGE SCALE GENOMIC DNA]</scope>
    <source>
        <strain evidence="16 17">S-15</strain>
    </source>
</reference>
<feature type="binding site" evidence="14">
    <location>
        <position position="114"/>
    </location>
    <ligand>
        <name>L-threonine</name>
        <dbReference type="ChEBI" id="CHEBI:57926"/>
    </ligand>
</feature>
<evidence type="ECO:0000256" key="8">
    <source>
        <dbReference type="ARBA" id="ARBA00022695"/>
    </source>
</evidence>
<dbReference type="GO" id="GO:0006450">
    <property type="term" value="P:regulation of translational fidelity"/>
    <property type="evidence" value="ECO:0007669"/>
    <property type="project" value="TreeGrafter"/>
</dbReference>
<dbReference type="InterPro" id="IPR006070">
    <property type="entry name" value="Sua5-like_dom"/>
</dbReference>
<keyword evidence="7 13" id="KW-0819">tRNA processing</keyword>
<dbReference type="PROSITE" id="PS51163">
    <property type="entry name" value="YRDC"/>
    <property type="match status" value="1"/>
</dbReference>
<keyword evidence="9 13" id="KW-0547">Nucleotide-binding</keyword>
<dbReference type="NCBIfam" id="TIGR00057">
    <property type="entry name" value="L-threonylcarbamoyladenylate synthase"/>
    <property type="match status" value="1"/>
</dbReference>
<dbReference type="InterPro" id="IPR010923">
    <property type="entry name" value="T(6)A37_SUA5"/>
</dbReference>
<dbReference type="GO" id="GO:0061710">
    <property type="term" value="F:L-threonylcarbamoyladenylate synthase"/>
    <property type="evidence" value="ECO:0007669"/>
    <property type="project" value="UniProtKB-EC"/>
</dbReference>
<comment type="function">
    <text evidence="13">Required for the formation of a threonylcarbamoyl group on adenosine at position 37 (t(6)A37) in tRNAs that read codons beginning with adenine.</text>
</comment>
<accession>A0A6N9NK41</accession>
<feature type="binding site" evidence="14">
    <location>
        <position position="110"/>
    </location>
    <ligand>
        <name>ATP</name>
        <dbReference type="ChEBI" id="CHEBI:30616"/>
    </ligand>
</feature>
<evidence type="ECO:0000313" key="17">
    <source>
        <dbReference type="Proteomes" id="UP000470771"/>
    </source>
</evidence>
<gene>
    <name evidence="16" type="ORF">GQN54_05495</name>
</gene>
<evidence type="ECO:0000256" key="14">
    <source>
        <dbReference type="PIRSR" id="PIRSR004930-1"/>
    </source>
</evidence>
<evidence type="ECO:0000256" key="4">
    <source>
        <dbReference type="ARBA" id="ARBA00015492"/>
    </source>
</evidence>
<dbReference type="GO" id="GO:0000049">
    <property type="term" value="F:tRNA binding"/>
    <property type="evidence" value="ECO:0007669"/>
    <property type="project" value="TreeGrafter"/>
</dbReference>
<keyword evidence="17" id="KW-1185">Reference proteome</keyword>
<dbReference type="EMBL" id="WWNE01000005">
    <property type="protein sequence ID" value="NBG65560.1"/>
    <property type="molecule type" value="Genomic_DNA"/>
</dbReference>
<evidence type="ECO:0000256" key="11">
    <source>
        <dbReference type="ARBA" id="ARBA00029774"/>
    </source>
</evidence>
<keyword evidence="6 13" id="KW-0808">Transferase</keyword>
<comment type="similarity">
    <text evidence="2 13">Belongs to the SUA5 family.</text>
</comment>
<dbReference type="InterPro" id="IPR050156">
    <property type="entry name" value="TC-AMP_synthase_SUA5"/>
</dbReference>
<feature type="binding site" evidence="14">
    <location>
        <position position="55"/>
    </location>
    <ligand>
        <name>ATP</name>
        <dbReference type="ChEBI" id="CHEBI:30616"/>
    </ligand>
</feature>
<sequence>MAALISKSIEKAAKILNSGGIVGIPTETVYGLGASIFNVNALKQIYQLKERPSTNPLIVHIANYEQLQSVVKEFPEKAEALTRAFWPGGLTLILPKNKSISSVISAGKETVALRMPDHKTTLKLIQLVGPVAAPSANPFERISPTSARQVASYFPNELPMILDGGKCKKGLESTIVGFNKNKVIVYRLGVVTIEELENTIGKVYINNDNSSKTVTPGMSKKHYAPITKTIVSKDFEIVIEEFKEQKIGVLHFNEFVAPKGIVAVSLSKKQCMEEAVSNLYHQLYHLDQLKLDYTVVEPLPDIGLGKTINDRLKRAAHL</sequence>
<proteinExistence type="inferred from homology"/>
<organism evidence="16 17">
    <name type="scientific">Acidiluteibacter ferrifornacis</name>
    <dbReference type="NCBI Taxonomy" id="2692424"/>
    <lineage>
        <taxon>Bacteria</taxon>
        <taxon>Pseudomonadati</taxon>
        <taxon>Bacteroidota</taxon>
        <taxon>Flavobacteriia</taxon>
        <taxon>Flavobacteriales</taxon>
        <taxon>Cryomorphaceae</taxon>
        <taxon>Acidiluteibacter</taxon>
    </lineage>
</organism>
<dbReference type="SUPFAM" id="SSF55821">
    <property type="entry name" value="YrdC/RibB"/>
    <property type="match status" value="1"/>
</dbReference>
<dbReference type="GO" id="GO:0003725">
    <property type="term" value="F:double-stranded RNA binding"/>
    <property type="evidence" value="ECO:0007669"/>
    <property type="project" value="UniProtKB-UniRule"/>
</dbReference>
<evidence type="ECO:0000313" key="16">
    <source>
        <dbReference type="EMBL" id="NBG65560.1"/>
    </source>
</evidence>
<evidence type="ECO:0000256" key="7">
    <source>
        <dbReference type="ARBA" id="ARBA00022694"/>
    </source>
</evidence>
<evidence type="ECO:0000256" key="10">
    <source>
        <dbReference type="ARBA" id="ARBA00022840"/>
    </source>
</evidence>
<feature type="binding site" evidence="14">
    <location>
        <position position="28"/>
    </location>
    <ligand>
        <name>L-threonine</name>
        <dbReference type="ChEBI" id="CHEBI:57926"/>
    </ligand>
</feature>
<dbReference type="InterPro" id="IPR017945">
    <property type="entry name" value="DHBP_synth_RibB-like_a/b_dom"/>
</dbReference>
<dbReference type="PANTHER" id="PTHR17490">
    <property type="entry name" value="SUA5"/>
    <property type="match status" value="1"/>
</dbReference>
<feature type="binding site" evidence="14">
    <location>
        <position position="143"/>
    </location>
    <ligand>
        <name>ATP</name>
        <dbReference type="ChEBI" id="CHEBI:30616"/>
    </ligand>
</feature>
<feature type="binding site" evidence="14">
    <location>
        <position position="173"/>
    </location>
    <ligand>
        <name>L-threonine</name>
        <dbReference type="ChEBI" id="CHEBI:57926"/>
    </ligand>
</feature>
<dbReference type="Pfam" id="PF03481">
    <property type="entry name" value="Sua5_C"/>
    <property type="match status" value="1"/>
</dbReference>
<evidence type="ECO:0000256" key="13">
    <source>
        <dbReference type="PIRNR" id="PIRNR004930"/>
    </source>
</evidence>
<name>A0A6N9NK41_9FLAO</name>
<evidence type="ECO:0000256" key="9">
    <source>
        <dbReference type="ARBA" id="ARBA00022741"/>
    </source>
</evidence>
<protein>
    <recommendedName>
        <fullName evidence="4 13">Threonylcarbamoyl-AMP synthase</fullName>
        <shortName evidence="13">TC-AMP synthase</shortName>
        <ecNumber evidence="3 13">2.7.7.87</ecNumber>
    </recommendedName>
    <alternativeName>
        <fullName evidence="11 13">L-threonylcarbamoyladenylate synthase</fullName>
    </alternativeName>
</protein>
<feature type="binding site" evidence="14">
    <location>
        <position position="135"/>
    </location>
    <ligand>
        <name>ATP</name>
        <dbReference type="ChEBI" id="CHEBI:30616"/>
    </ligand>
</feature>
<evidence type="ECO:0000256" key="5">
    <source>
        <dbReference type="ARBA" id="ARBA00022490"/>
    </source>
</evidence>
<keyword evidence="10 13" id="KW-0067">ATP-binding</keyword>
<feature type="binding site" evidence="14">
    <location>
        <position position="51"/>
    </location>
    <ligand>
        <name>ATP</name>
        <dbReference type="ChEBI" id="CHEBI:30616"/>
    </ligand>
</feature>
<dbReference type="Gene3D" id="3.90.870.10">
    <property type="entry name" value="DHBP synthase"/>
    <property type="match status" value="1"/>
</dbReference>
<dbReference type="GO" id="GO:0005524">
    <property type="term" value="F:ATP binding"/>
    <property type="evidence" value="ECO:0007669"/>
    <property type="project" value="UniProtKB-UniRule"/>
</dbReference>
<evidence type="ECO:0000256" key="12">
    <source>
        <dbReference type="ARBA" id="ARBA00048366"/>
    </source>
</evidence>
<dbReference type="PANTHER" id="PTHR17490:SF16">
    <property type="entry name" value="THREONYLCARBAMOYL-AMP SYNTHASE"/>
    <property type="match status" value="1"/>
</dbReference>
<dbReference type="Gene3D" id="3.40.50.11030">
    <property type="entry name" value="Threonylcarbamoyl-AMP synthase, C-terminal domain"/>
    <property type="match status" value="1"/>
</dbReference>
<keyword evidence="5 13" id="KW-0963">Cytoplasm</keyword>
<evidence type="ECO:0000256" key="3">
    <source>
        <dbReference type="ARBA" id="ARBA00012584"/>
    </source>
</evidence>
<evidence type="ECO:0000256" key="6">
    <source>
        <dbReference type="ARBA" id="ARBA00022679"/>
    </source>
</evidence>
<dbReference type="Proteomes" id="UP000470771">
    <property type="component" value="Unassembled WGS sequence"/>
</dbReference>
<dbReference type="AlphaFoldDB" id="A0A6N9NK41"/>
<feature type="binding site" evidence="14">
    <location>
        <position position="223"/>
    </location>
    <ligand>
        <name>ATP</name>
        <dbReference type="ChEBI" id="CHEBI:30616"/>
    </ligand>
</feature>
<dbReference type="InterPro" id="IPR038385">
    <property type="entry name" value="Sua5/YwlC_C"/>
</dbReference>
<comment type="catalytic activity">
    <reaction evidence="12 13">
        <text>L-threonine + hydrogencarbonate + ATP = L-threonylcarbamoyladenylate + diphosphate + H2O</text>
        <dbReference type="Rhea" id="RHEA:36407"/>
        <dbReference type="ChEBI" id="CHEBI:15377"/>
        <dbReference type="ChEBI" id="CHEBI:17544"/>
        <dbReference type="ChEBI" id="CHEBI:30616"/>
        <dbReference type="ChEBI" id="CHEBI:33019"/>
        <dbReference type="ChEBI" id="CHEBI:57926"/>
        <dbReference type="ChEBI" id="CHEBI:73682"/>
        <dbReference type="EC" id="2.7.7.87"/>
    </reaction>
</comment>
<dbReference type="InterPro" id="IPR005145">
    <property type="entry name" value="Sua5_C"/>
</dbReference>
<feature type="binding site" evidence="14">
    <location>
        <position position="133"/>
    </location>
    <ligand>
        <name>L-threonine</name>
        <dbReference type="ChEBI" id="CHEBI:57926"/>
    </ligand>
</feature>
<dbReference type="GO" id="GO:0008033">
    <property type="term" value="P:tRNA processing"/>
    <property type="evidence" value="ECO:0007669"/>
    <property type="project" value="UniProtKB-KW"/>
</dbReference>
<feature type="domain" description="YrdC-like" evidence="15">
    <location>
        <begin position="6"/>
        <end position="191"/>
    </location>
</feature>
<keyword evidence="8 13" id="KW-0548">Nucleotidyltransferase</keyword>
<dbReference type="GO" id="GO:0005737">
    <property type="term" value="C:cytoplasm"/>
    <property type="evidence" value="ECO:0007669"/>
    <property type="project" value="UniProtKB-SubCell"/>
</dbReference>
<dbReference type="EC" id="2.7.7.87" evidence="3 13"/>